<organism evidence="2">
    <name type="scientific">Laccaria bicolor (strain S238N-H82 / ATCC MYA-4686)</name>
    <name type="common">Bicoloured deceiver</name>
    <name type="synonym">Laccaria laccata var. bicolor</name>
    <dbReference type="NCBI Taxonomy" id="486041"/>
    <lineage>
        <taxon>Eukaryota</taxon>
        <taxon>Fungi</taxon>
        <taxon>Dikarya</taxon>
        <taxon>Basidiomycota</taxon>
        <taxon>Agaricomycotina</taxon>
        <taxon>Agaricomycetes</taxon>
        <taxon>Agaricomycetidae</taxon>
        <taxon>Agaricales</taxon>
        <taxon>Agaricineae</taxon>
        <taxon>Hydnangiaceae</taxon>
        <taxon>Laccaria</taxon>
    </lineage>
</organism>
<name>B0D9H9_LACBS</name>
<dbReference type="HOGENOM" id="CLU_1825610_0_0_1"/>
<accession>B0D9H9</accession>
<protein>
    <submittedName>
        <fullName evidence="1">Predicted protein</fullName>
    </submittedName>
</protein>
<reference evidence="1 2" key="1">
    <citation type="journal article" date="2008" name="Nature">
        <title>The genome of Laccaria bicolor provides insights into mycorrhizal symbiosis.</title>
        <authorList>
            <person name="Martin F."/>
            <person name="Aerts A."/>
            <person name="Ahren D."/>
            <person name="Brun A."/>
            <person name="Danchin E.G.J."/>
            <person name="Duchaussoy F."/>
            <person name="Gibon J."/>
            <person name="Kohler A."/>
            <person name="Lindquist E."/>
            <person name="Pereda V."/>
            <person name="Salamov A."/>
            <person name="Shapiro H.J."/>
            <person name="Wuyts J."/>
            <person name="Blaudez D."/>
            <person name="Buee M."/>
            <person name="Brokstein P."/>
            <person name="Canbaeck B."/>
            <person name="Cohen D."/>
            <person name="Courty P.E."/>
            <person name="Coutinho P.M."/>
            <person name="Delaruelle C."/>
            <person name="Detter J.C."/>
            <person name="Deveau A."/>
            <person name="DiFazio S."/>
            <person name="Duplessis S."/>
            <person name="Fraissinet-Tachet L."/>
            <person name="Lucic E."/>
            <person name="Frey-Klett P."/>
            <person name="Fourrey C."/>
            <person name="Feussner I."/>
            <person name="Gay G."/>
            <person name="Grimwood J."/>
            <person name="Hoegger P.J."/>
            <person name="Jain P."/>
            <person name="Kilaru S."/>
            <person name="Labbe J."/>
            <person name="Lin Y.C."/>
            <person name="Legue V."/>
            <person name="Le Tacon F."/>
            <person name="Marmeisse R."/>
            <person name="Melayah D."/>
            <person name="Montanini B."/>
            <person name="Muratet M."/>
            <person name="Nehls U."/>
            <person name="Niculita-Hirzel H."/>
            <person name="Oudot-Le Secq M.P."/>
            <person name="Peter M."/>
            <person name="Quesneville H."/>
            <person name="Rajashekar B."/>
            <person name="Reich M."/>
            <person name="Rouhier N."/>
            <person name="Schmutz J."/>
            <person name="Yin T."/>
            <person name="Chalot M."/>
            <person name="Henrissat B."/>
            <person name="Kuees U."/>
            <person name="Lucas S."/>
            <person name="Van de Peer Y."/>
            <person name="Podila G.K."/>
            <person name="Polle A."/>
            <person name="Pukkila P.J."/>
            <person name="Richardson P.M."/>
            <person name="Rouze P."/>
            <person name="Sanders I.R."/>
            <person name="Stajich J.E."/>
            <person name="Tunlid A."/>
            <person name="Tuskan G."/>
            <person name="Grigoriev I.V."/>
        </authorList>
    </citation>
    <scope>NUCLEOTIDE SEQUENCE [LARGE SCALE GENOMIC DNA]</scope>
    <source>
        <strain evidence="2">S238N-H82 / ATCC MYA-4686</strain>
    </source>
</reference>
<proteinExistence type="predicted"/>
<dbReference type="GeneID" id="6076324"/>
<dbReference type="InParanoid" id="B0D9H9"/>
<keyword evidence="2" id="KW-1185">Reference proteome</keyword>
<dbReference type="Proteomes" id="UP000001194">
    <property type="component" value="Unassembled WGS sequence"/>
</dbReference>
<dbReference type="RefSeq" id="XP_001880580.1">
    <property type="nucleotide sequence ID" value="XM_001880545.1"/>
</dbReference>
<evidence type="ECO:0000313" key="1">
    <source>
        <dbReference type="EMBL" id="EDR08355.1"/>
    </source>
</evidence>
<dbReference type="EMBL" id="DS547101">
    <property type="protein sequence ID" value="EDR08355.1"/>
    <property type="molecule type" value="Genomic_DNA"/>
</dbReference>
<gene>
    <name evidence="1" type="ORF">LACBIDRAFT_294116</name>
</gene>
<evidence type="ECO:0000313" key="2">
    <source>
        <dbReference type="Proteomes" id="UP000001194"/>
    </source>
</evidence>
<dbReference type="KEGG" id="lbc:LACBIDRAFT_294116"/>
<sequence length="141" mass="16087">MSENSSTHTDPPQHPEDARVEMLDKGSICWLRECSARRRLLTRQMCHCVGTARWTLSQVMTVSGQVDTSVTVEEDDADGFAARLMRPLDLKVLQQNRARSTKVSDKPRVVVLDVDFVVGDFVVWSERVRIGWEVEWRISSV</sequence>
<dbReference type="AlphaFoldDB" id="B0D9H9"/>